<reference evidence="2 3" key="1">
    <citation type="submission" date="2019-03" db="EMBL/GenBank/DDBJ databases">
        <title>Metabolic potential of uncultured bacteria and archaea associated with petroleum seepage in deep-sea sediments.</title>
        <authorList>
            <person name="Dong X."/>
            <person name="Hubert C."/>
        </authorList>
    </citation>
    <scope>NUCLEOTIDE SEQUENCE [LARGE SCALE GENOMIC DNA]</scope>
    <source>
        <strain evidence="2">E29_bin78</strain>
    </source>
</reference>
<dbReference type="InterPro" id="IPR007634">
    <property type="entry name" value="RNA_pol_sigma_54_DNA-bd"/>
</dbReference>
<dbReference type="GO" id="GO:0001216">
    <property type="term" value="F:DNA-binding transcription activator activity"/>
    <property type="evidence" value="ECO:0007669"/>
    <property type="project" value="InterPro"/>
</dbReference>
<dbReference type="AlphaFoldDB" id="A0A523UP80"/>
<evidence type="ECO:0000259" key="1">
    <source>
        <dbReference type="PROSITE" id="PS50943"/>
    </source>
</evidence>
<dbReference type="InterPro" id="IPR000394">
    <property type="entry name" value="RNA_pol_sigma_54"/>
</dbReference>
<dbReference type="CDD" id="cd00093">
    <property type="entry name" value="HTH_XRE"/>
    <property type="match status" value="1"/>
</dbReference>
<organism evidence="2 3">
    <name type="scientific">Aerophobetes bacterium</name>
    <dbReference type="NCBI Taxonomy" id="2030807"/>
    <lineage>
        <taxon>Bacteria</taxon>
        <taxon>Candidatus Aerophobota</taxon>
    </lineage>
</organism>
<dbReference type="PROSITE" id="PS50943">
    <property type="entry name" value="HTH_CROC1"/>
    <property type="match status" value="1"/>
</dbReference>
<proteinExistence type="predicted"/>
<dbReference type="GO" id="GO:0016987">
    <property type="term" value="F:sigma factor activity"/>
    <property type="evidence" value="ECO:0007669"/>
    <property type="project" value="InterPro"/>
</dbReference>
<dbReference type="PROSITE" id="PS50044">
    <property type="entry name" value="SIGMA54_3"/>
    <property type="match status" value="1"/>
</dbReference>
<dbReference type="Proteomes" id="UP000320679">
    <property type="component" value="Unassembled WGS sequence"/>
</dbReference>
<dbReference type="EMBL" id="SOJK01000221">
    <property type="protein sequence ID" value="TET44362.1"/>
    <property type="molecule type" value="Genomic_DNA"/>
</dbReference>
<evidence type="ECO:0000313" key="3">
    <source>
        <dbReference type="Proteomes" id="UP000320679"/>
    </source>
</evidence>
<sequence>MRCRMPYQKLTTRQRLSQVTRQKLMGRMKLGHLFALPEEKFRQMVSELENDSLFKELMQEWKVISYKKFSGVRAPSSVQFDEKMVSSRQPFDLEALLHKYPESLPILKKIGRTIGEDRFGRLLHGGEVDIGSIQVECGLTQEEIGIFKDFLDEFELEKITSGFSESEIKGNVSVSALRILPIASLERIGSELVIYPHSEASYLIKGRYSINYQRFEESYREAHLPQKKIDKISRVFKMLDLINRRTTSIYQIIYHIKQIQNEYLTSGDKRLLKPLTQKKMADRVGVHPSTINRMIADKSIITPQKVEKPLKFFFQPRKENIKNYLGEIIEEEIYLLKKGLLSRPLSDEAIRSRLYRSFGFDISRRAVTKYRKELKIPASSQRRKNTISPGR</sequence>
<accession>A0A523UP80</accession>
<gene>
    <name evidence="2" type="ORF">E3J59_05145</name>
</gene>
<feature type="domain" description="HTH cro/C1-type" evidence="1">
    <location>
        <begin position="275"/>
        <end position="308"/>
    </location>
</feature>
<dbReference type="PANTHER" id="PTHR32248:SF4">
    <property type="entry name" value="RNA POLYMERASE SIGMA-54 FACTOR"/>
    <property type="match status" value="1"/>
</dbReference>
<dbReference type="Gene3D" id="1.10.10.60">
    <property type="entry name" value="Homeodomain-like"/>
    <property type="match status" value="1"/>
</dbReference>
<protein>
    <submittedName>
        <fullName evidence="2">Helix-turn-helix domain-containing protein</fullName>
    </submittedName>
</protein>
<dbReference type="PANTHER" id="PTHR32248">
    <property type="entry name" value="RNA POLYMERASE SIGMA-54 FACTOR"/>
    <property type="match status" value="1"/>
</dbReference>
<comment type="caution">
    <text evidence="2">The sequence shown here is derived from an EMBL/GenBank/DDBJ whole genome shotgun (WGS) entry which is preliminary data.</text>
</comment>
<dbReference type="PRINTS" id="PR00045">
    <property type="entry name" value="SIGMA54FCT"/>
</dbReference>
<dbReference type="InterPro" id="IPR001387">
    <property type="entry name" value="Cro/C1-type_HTH"/>
</dbReference>
<name>A0A523UP80_UNCAE</name>
<dbReference type="Pfam" id="PF04552">
    <property type="entry name" value="Sigma54_DBD"/>
    <property type="match status" value="1"/>
</dbReference>
<evidence type="ECO:0000313" key="2">
    <source>
        <dbReference type="EMBL" id="TET44362.1"/>
    </source>
</evidence>